<dbReference type="PROSITE" id="PS00126">
    <property type="entry name" value="PDEASE_I_1"/>
    <property type="match status" value="1"/>
</dbReference>
<feature type="compositionally biased region" description="Low complexity" evidence="7">
    <location>
        <begin position="931"/>
        <end position="945"/>
    </location>
</feature>
<dbReference type="Pfam" id="PF00233">
    <property type="entry name" value="PDEase_I"/>
    <property type="match status" value="1"/>
</dbReference>
<dbReference type="PRINTS" id="PR00387">
    <property type="entry name" value="PDIESTERASE1"/>
</dbReference>
<feature type="region of interest" description="Disordered" evidence="7">
    <location>
        <begin position="867"/>
        <end position="898"/>
    </location>
</feature>
<keyword evidence="1 5" id="KW-0479">Metal-binding</keyword>
<evidence type="ECO:0000256" key="2">
    <source>
        <dbReference type="ARBA" id="ARBA00022801"/>
    </source>
</evidence>
<dbReference type="InterPro" id="IPR002073">
    <property type="entry name" value="PDEase_catalytic_dom"/>
</dbReference>
<feature type="region of interest" description="Disordered" evidence="7">
    <location>
        <begin position="704"/>
        <end position="766"/>
    </location>
</feature>
<dbReference type="PROSITE" id="PS51845">
    <property type="entry name" value="PDEASE_I_2"/>
    <property type="match status" value="1"/>
</dbReference>
<feature type="binding site" evidence="4">
    <location>
        <begin position="350"/>
        <end position="354"/>
    </location>
    <ligand>
        <name>AMP</name>
        <dbReference type="ChEBI" id="CHEBI:456215"/>
    </ligand>
</feature>
<dbReference type="SUPFAM" id="SSF109604">
    <property type="entry name" value="HD-domain/PDEase-like"/>
    <property type="match status" value="1"/>
</dbReference>
<feature type="non-terminal residue" evidence="9">
    <location>
        <position position="1"/>
    </location>
</feature>
<feature type="compositionally biased region" description="Polar residues" evidence="7">
    <location>
        <begin position="704"/>
        <end position="713"/>
    </location>
</feature>
<dbReference type="EMBL" id="GEEE01021881">
    <property type="protein sequence ID" value="JAP41344.1"/>
    <property type="molecule type" value="Transcribed_RNA"/>
</dbReference>
<keyword evidence="2 6" id="KW-0378">Hydrolase</keyword>
<dbReference type="AlphaFoldDB" id="A0A0X3NN41"/>
<dbReference type="InterPro" id="IPR023088">
    <property type="entry name" value="PDEase"/>
</dbReference>
<protein>
    <recommendedName>
        <fullName evidence="6">Phosphodiesterase</fullName>
        <ecNumber evidence="6">3.1.4.-</ecNumber>
    </recommendedName>
</protein>
<dbReference type="EC" id="3.1.4.-" evidence="6"/>
<dbReference type="PANTHER" id="PTHR11347">
    <property type="entry name" value="CYCLIC NUCLEOTIDE PHOSPHODIESTERASE"/>
    <property type="match status" value="1"/>
</dbReference>
<evidence type="ECO:0000256" key="5">
    <source>
        <dbReference type="PIRSR" id="PIRSR623088-3"/>
    </source>
</evidence>
<feature type="binding site" evidence="5">
    <location>
        <position position="390"/>
    </location>
    <ligand>
        <name>Zn(2+)</name>
        <dbReference type="ChEBI" id="CHEBI:29105"/>
        <label>1</label>
    </ligand>
</feature>
<dbReference type="GO" id="GO:0046872">
    <property type="term" value="F:metal ion binding"/>
    <property type="evidence" value="ECO:0007669"/>
    <property type="project" value="UniProtKB-KW"/>
</dbReference>
<feature type="compositionally biased region" description="Basic and acidic residues" evidence="7">
    <location>
        <begin position="191"/>
        <end position="205"/>
    </location>
</feature>
<feature type="binding site" evidence="4">
    <location>
        <position position="549"/>
    </location>
    <ligand>
        <name>AMP</name>
        <dbReference type="ChEBI" id="CHEBI:456215"/>
    </ligand>
</feature>
<feature type="binding site" evidence="5">
    <location>
        <position position="391"/>
    </location>
    <ligand>
        <name>Zn(2+)</name>
        <dbReference type="ChEBI" id="CHEBI:29105"/>
        <label>1</label>
    </ligand>
</feature>
<comment type="similarity">
    <text evidence="6">Belongs to the cyclic nucleotide phosphodiesterase family.</text>
</comment>
<feature type="binding site" evidence="5">
    <location>
        <position position="549"/>
    </location>
    <ligand>
        <name>Zn(2+)</name>
        <dbReference type="ChEBI" id="CHEBI:29105"/>
        <label>1</label>
    </ligand>
</feature>
<sequence>AYKAALELENRAIIFEHALLQFANVFEGNNSLLLSPSTSVPVERSSSPEESYDPTPALFATHRLLPDDIPCVKTLLPHIAALRRGLSTYLKSPHSNESSEYDCLPIRPTPPATWSRSGSCCLSGCGGGVGMVSCGLCCRNKLTTVSEDEPCVDCAAVPCTYPVVTQVAGSRLMNQPACNSRRQFRPSAAPFDEHPANKSLSRRDSVDTSAPAVPLIREPVDPFASFVADLESAMAHCDVDNPGSRTGAPPSPNLASIRRSHEACLPVWREFFQSRNQPLSAELREDLTKPSFNNWPWSDAQLMCFVRHFFVGEGESDERLHLAQACGLTLDTLDTWLCAVYSYYNSVPFHNFKHAFMVTQMMYASIWQAHLTSVFSHLDLLVLAFSALCHDVDHPGLNNVYQNNVQSRLSICYNTNSPLENHHCAVAFDLVRTPETNIFKGLSDSDANLAKLLSLRCILGTDMGKHTDILQAYTAKLASLGLPTTASSSDCAHTVPSADVAGAEYEATTVVDTATRSRRSPTCDELAKIFAEDEEARALTMVMLLKMCDISTEIRPAAVSQPWLDCLLEEFYAQADIEKLTGLPVSPFMDRASVRVAECQCAFLKFGVLPLAERLVAVFPDLGPIVLNPAKEQFEFYSKQTEAIAISPSDPDNTEPAADNADEQVEPLKNYCRACDSKLSQSTTADPPHTTDTCEICDKLPDSSASHSISTLPPSEKTSELKEIPLDDVLTEAGEKEDRDRMAPDPPFSTSPVSDPPSHSAVHSSASPIPKWTVLPAHCQGTSPLPSSRFTETTVVSSAGVSEFCPHHPQLLQPSEHVPLRFLRRSLGELPWPRNLHSDFADIIAENRYLTPPSYLWPRQYVCSPDSDFTSSPAAGRPVPADRKTTNSRPRYSDISAAMSLRNSGMRSLSTTAAVHKTELLLPPRQPPPSQQHASPTTSTDPTASEVRTPPPVHSLASPTNQDAAAAFSKRKRSASTALKAHL</sequence>
<feature type="binding site" evidence="5">
    <location>
        <position position="354"/>
    </location>
    <ligand>
        <name>Zn(2+)</name>
        <dbReference type="ChEBI" id="CHEBI:29105"/>
        <label>1</label>
    </ligand>
</feature>
<name>A0A0X3NN41_SCHSO</name>
<evidence type="ECO:0000259" key="8">
    <source>
        <dbReference type="PROSITE" id="PS51845"/>
    </source>
</evidence>
<feature type="region of interest" description="Disordered" evidence="7">
    <location>
        <begin position="921"/>
        <end position="983"/>
    </location>
</feature>
<feature type="binding site" evidence="4">
    <location>
        <position position="600"/>
    </location>
    <ligand>
        <name>AMP</name>
        <dbReference type="ChEBI" id="CHEBI:456215"/>
    </ligand>
</feature>
<feature type="compositionally biased region" description="Basic and acidic residues" evidence="7">
    <location>
        <begin position="733"/>
        <end position="743"/>
    </location>
</feature>
<evidence type="ECO:0000256" key="1">
    <source>
        <dbReference type="ARBA" id="ARBA00022723"/>
    </source>
</evidence>
<dbReference type="GO" id="GO:0004114">
    <property type="term" value="F:3',5'-cyclic-nucleotide phosphodiesterase activity"/>
    <property type="evidence" value="ECO:0007669"/>
    <property type="project" value="InterPro"/>
</dbReference>
<dbReference type="InterPro" id="IPR036971">
    <property type="entry name" value="PDEase_catalytic_dom_sf"/>
</dbReference>
<evidence type="ECO:0000313" key="9">
    <source>
        <dbReference type="EMBL" id="JAP41344.1"/>
    </source>
</evidence>
<dbReference type="InterPro" id="IPR023174">
    <property type="entry name" value="PDEase_CS"/>
</dbReference>
<dbReference type="CDD" id="cd00077">
    <property type="entry name" value="HDc"/>
    <property type="match status" value="1"/>
</dbReference>
<gene>
    <name evidence="9" type="primary">PDE9A</name>
    <name evidence="9" type="ORF">TR160853</name>
</gene>
<feature type="region of interest" description="Disordered" evidence="7">
    <location>
        <begin position="185"/>
        <end position="205"/>
    </location>
</feature>
<feature type="active site" description="Proton donor" evidence="3">
    <location>
        <position position="350"/>
    </location>
</feature>
<reference evidence="9" key="1">
    <citation type="submission" date="2016-01" db="EMBL/GenBank/DDBJ databases">
        <title>Reference transcriptome for the parasite Schistocephalus solidus: insights into the molecular evolution of parasitism.</title>
        <authorList>
            <person name="Hebert F.O."/>
            <person name="Grambauer S."/>
            <person name="Barber I."/>
            <person name="Landry C.R."/>
            <person name="Aubin-Horth N."/>
        </authorList>
    </citation>
    <scope>NUCLEOTIDE SEQUENCE</scope>
</reference>
<organism evidence="9">
    <name type="scientific">Schistocephalus solidus</name>
    <name type="common">Tapeworm</name>
    <dbReference type="NCBI Taxonomy" id="70667"/>
    <lineage>
        <taxon>Eukaryota</taxon>
        <taxon>Metazoa</taxon>
        <taxon>Spiralia</taxon>
        <taxon>Lophotrochozoa</taxon>
        <taxon>Platyhelminthes</taxon>
        <taxon>Cestoda</taxon>
        <taxon>Eucestoda</taxon>
        <taxon>Diphyllobothriidea</taxon>
        <taxon>Diphyllobothriidae</taxon>
        <taxon>Schistocephalus</taxon>
    </lineage>
</organism>
<dbReference type="InterPro" id="IPR003607">
    <property type="entry name" value="HD/PDEase_dom"/>
</dbReference>
<dbReference type="Gene3D" id="1.10.1300.10">
    <property type="entry name" value="3'5'-cyclic nucleotide phosphodiesterase, catalytic domain"/>
    <property type="match status" value="1"/>
</dbReference>
<evidence type="ECO:0000256" key="3">
    <source>
        <dbReference type="PIRSR" id="PIRSR623088-1"/>
    </source>
</evidence>
<feature type="compositionally biased region" description="Low complexity" evidence="7">
    <location>
        <begin position="751"/>
        <end position="766"/>
    </location>
</feature>
<accession>A0A0X3NN41</accession>
<feature type="binding site" evidence="5">
    <location>
        <position position="391"/>
    </location>
    <ligand>
        <name>Zn(2+)</name>
        <dbReference type="ChEBI" id="CHEBI:29105"/>
        <label>2</label>
    </ligand>
</feature>
<feature type="binding site" evidence="4">
    <location>
        <position position="391"/>
    </location>
    <ligand>
        <name>AMP</name>
        <dbReference type="ChEBI" id="CHEBI:456215"/>
    </ligand>
</feature>
<proteinExistence type="inferred from homology"/>
<comment type="cofactor">
    <cofactor evidence="6">
        <name>a divalent metal cation</name>
        <dbReference type="ChEBI" id="CHEBI:60240"/>
    </cofactor>
    <text evidence="6">Binds 2 divalent metal cations per subunit. Site 1 may preferentially bind zinc ions, while site 2 has a preference for magnesium and/or manganese ions.</text>
</comment>
<dbReference type="SMART" id="SM00471">
    <property type="entry name" value="HDc"/>
    <property type="match status" value="1"/>
</dbReference>
<evidence type="ECO:0000256" key="7">
    <source>
        <dbReference type="SAM" id="MobiDB-lite"/>
    </source>
</evidence>
<dbReference type="GO" id="GO:0007165">
    <property type="term" value="P:signal transduction"/>
    <property type="evidence" value="ECO:0007669"/>
    <property type="project" value="InterPro"/>
</dbReference>
<feature type="domain" description="PDEase" evidence="8">
    <location>
        <begin position="246"/>
        <end position="644"/>
    </location>
</feature>
<evidence type="ECO:0000256" key="6">
    <source>
        <dbReference type="RuleBase" id="RU363067"/>
    </source>
</evidence>
<evidence type="ECO:0000256" key="4">
    <source>
        <dbReference type="PIRSR" id="PIRSR623088-2"/>
    </source>
</evidence>